<accession>A0A9P6TGE6</accession>
<reference evidence="2" key="1">
    <citation type="submission" date="2013-11" db="EMBL/GenBank/DDBJ databases">
        <title>Genome sequence of the fusiform rust pathogen reveals effectors for host alternation and coevolution with pine.</title>
        <authorList>
            <consortium name="DOE Joint Genome Institute"/>
            <person name="Smith K."/>
            <person name="Pendleton A."/>
            <person name="Kubisiak T."/>
            <person name="Anderson C."/>
            <person name="Salamov A."/>
            <person name="Aerts A."/>
            <person name="Riley R."/>
            <person name="Clum A."/>
            <person name="Lindquist E."/>
            <person name="Ence D."/>
            <person name="Campbell M."/>
            <person name="Kronenberg Z."/>
            <person name="Feau N."/>
            <person name="Dhillon B."/>
            <person name="Hamelin R."/>
            <person name="Burleigh J."/>
            <person name="Smith J."/>
            <person name="Yandell M."/>
            <person name="Nelson C."/>
            <person name="Grigoriev I."/>
            <person name="Davis J."/>
        </authorList>
    </citation>
    <scope>NUCLEOTIDE SEQUENCE</scope>
    <source>
        <strain evidence="2">G11</strain>
    </source>
</reference>
<dbReference type="InterPro" id="IPR046798">
    <property type="entry name" value="2OG-FeII_Oxy_6"/>
</dbReference>
<feature type="non-terminal residue" evidence="2">
    <location>
        <position position="1"/>
    </location>
</feature>
<proteinExistence type="predicted"/>
<name>A0A9P6TGE6_9BASI</name>
<dbReference type="OrthoDB" id="2505955at2759"/>
<organism evidence="2 3">
    <name type="scientific">Cronartium quercuum f. sp. fusiforme G11</name>
    <dbReference type="NCBI Taxonomy" id="708437"/>
    <lineage>
        <taxon>Eukaryota</taxon>
        <taxon>Fungi</taxon>
        <taxon>Dikarya</taxon>
        <taxon>Basidiomycota</taxon>
        <taxon>Pucciniomycotina</taxon>
        <taxon>Pucciniomycetes</taxon>
        <taxon>Pucciniales</taxon>
        <taxon>Coleosporiaceae</taxon>
        <taxon>Cronartium</taxon>
    </lineage>
</organism>
<feature type="domain" description="Tet-like 2OG-Fe(II) oxygenase" evidence="1">
    <location>
        <begin position="2"/>
        <end position="90"/>
    </location>
</feature>
<protein>
    <recommendedName>
        <fullName evidence="1">Tet-like 2OG-Fe(II) oxygenase domain-containing protein</fullName>
    </recommendedName>
</protein>
<keyword evidence="3" id="KW-1185">Reference proteome</keyword>
<dbReference type="AlphaFoldDB" id="A0A9P6TGE6"/>
<dbReference type="Proteomes" id="UP000886653">
    <property type="component" value="Unassembled WGS sequence"/>
</dbReference>
<sequence>NTFASNHMFTFNHFYNIPHIDNDAKGWAFGIMMAMDLCTQGLAQVGQGFDVMGGDFVWTLLKTYFKFVGFDGYIKLMWQSIWAHLFTMPSHCFFPEK</sequence>
<dbReference type="Pfam" id="PF20515">
    <property type="entry name" value="2OG-FeII_Oxy_6"/>
    <property type="match status" value="1"/>
</dbReference>
<evidence type="ECO:0000313" key="3">
    <source>
        <dbReference type="Proteomes" id="UP000886653"/>
    </source>
</evidence>
<gene>
    <name evidence="2" type="ORF">CROQUDRAFT_36892</name>
</gene>
<comment type="caution">
    <text evidence="2">The sequence shown here is derived from an EMBL/GenBank/DDBJ whole genome shotgun (WGS) entry which is preliminary data.</text>
</comment>
<evidence type="ECO:0000313" key="2">
    <source>
        <dbReference type="EMBL" id="KAG0151387.1"/>
    </source>
</evidence>
<dbReference type="EMBL" id="MU167213">
    <property type="protein sequence ID" value="KAG0151387.1"/>
    <property type="molecule type" value="Genomic_DNA"/>
</dbReference>
<evidence type="ECO:0000259" key="1">
    <source>
        <dbReference type="Pfam" id="PF20515"/>
    </source>
</evidence>